<sequence length="115" mass="13045">MLLTDLLDLPVHDHNGDRVGWVCDMRFRIPARPAVSDSGGVPSPEVVGILLSPRRRGSYLGFERTDVHAPVLLARWIRWRHRGTCLVPWSDIDHVEDGAVVLDAQYRRESPLLSR</sequence>
<protein>
    <recommendedName>
        <fullName evidence="3">PRC-barrel domain-containing protein</fullName>
    </recommendedName>
</protein>
<reference evidence="2" key="1">
    <citation type="submission" date="2015-01" db="EMBL/GenBank/DDBJ databases">
        <title>Draft genome sequence of Rhodococcus pyridinivorans strain KG-16, a hydrocarbon-degrading bacterium.</title>
        <authorList>
            <person name="Aggarwal R.K."/>
            <person name="Dawar C."/>
        </authorList>
    </citation>
    <scope>NUCLEOTIDE SEQUENCE [LARGE SCALE GENOMIC DNA]</scope>
    <source>
        <strain evidence="2">KG-16</strain>
    </source>
</reference>
<dbReference type="RefSeq" id="WP_060653131.1">
    <property type="nucleotide sequence ID" value="NZ_AZXY01000009.1"/>
</dbReference>
<evidence type="ECO:0000313" key="2">
    <source>
        <dbReference type="Proteomes" id="UP000053060"/>
    </source>
</evidence>
<evidence type="ECO:0000313" key="1">
    <source>
        <dbReference type="EMBL" id="KSZ57452.1"/>
    </source>
</evidence>
<dbReference type="AlphaFoldDB" id="A0A0V9UHH6"/>
<dbReference type="PATRIC" id="fig|1441730.3.peg.3855"/>
<organism evidence="1 2">
    <name type="scientific">Rhodococcus pyridinivorans KG-16</name>
    <dbReference type="NCBI Taxonomy" id="1441730"/>
    <lineage>
        <taxon>Bacteria</taxon>
        <taxon>Bacillati</taxon>
        <taxon>Actinomycetota</taxon>
        <taxon>Actinomycetes</taxon>
        <taxon>Mycobacteriales</taxon>
        <taxon>Nocardiaceae</taxon>
        <taxon>Rhodococcus</taxon>
    </lineage>
</organism>
<accession>A0A0V9UHH6</accession>
<comment type="caution">
    <text evidence="1">The sequence shown here is derived from an EMBL/GenBank/DDBJ whole genome shotgun (WGS) entry which is preliminary data.</text>
</comment>
<evidence type="ECO:0008006" key="3">
    <source>
        <dbReference type="Google" id="ProtNLM"/>
    </source>
</evidence>
<name>A0A0V9UHH6_9NOCA</name>
<proteinExistence type="predicted"/>
<gene>
    <name evidence="1" type="ORF">Z045_18475</name>
</gene>
<reference evidence="1 2" key="2">
    <citation type="journal article" date="2016" name="Genome Announc.">
        <title>Draft Genome Sequence of a Versatile Hydrocarbon-Degrading Bacterium, Rhodococcus pyridinivorans Strain KG-16, Collected from Oil Fields in India.</title>
        <authorList>
            <person name="Aggarwal R.K."/>
            <person name="Dawar C."/>
            <person name="Phanindranath R."/>
            <person name="Mutnuri L."/>
            <person name="Dayal A.M."/>
        </authorList>
    </citation>
    <scope>NUCLEOTIDE SEQUENCE [LARGE SCALE GENOMIC DNA]</scope>
    <source>
        <strain evidence="1 2">KG-16</strain>
    </source>
</reference>
<dbReference type="Proteomes" id="UP000053060">
    <property type="component" value="Unassembled WGS sequence"/>
</dbReference>
<dbReference type="EMBL" id="AZXY01000009">
    <property type="protein sequence ID" value="KSZ57452.1"/>
    <property type="molecule type" value="Genomic_DNA"/>
</dbReference>